<organism evidence="2 3">
    <name type="scientific">Vitis vinifera</name>
    <name type="common">Grape</name>
    <dbReference type="NCBI Taxonomy" id="29760"/>
    <lineage>
        <taxon>Eukaryota</taxon>
        <taxon>Viridiplantae</taxon>
        <taxon>Streptophyta</taxon>
        <taxon>Embryophyta</taxon>
        <taxon>Tracheophyta</taxon>
        <taxon>Spermatophyta</taxon>
        <taxon>Magnoliopsida</taxon>
        <taxon>eudicotyledons</taxon>
        <taxon>Gunneridae</taxon>
        <taxon>Pentapetalae</taxon>
        <taxon>rosids</taxon>
        <taxon>Vitales</taxon>
        <taxon>Vitaceae</taxon>
        <taxon>Viteae</taxon>
        <taxon>Vitis</taxon>
    </lineage>
</organism>
<gene>
    <name evidence="2" type="ORF">CK203_060127</name>
</gene>
<evidence type="ECO:0000313" key="3">
    <source>
        <dbReference type="Proteomes" id="UP000288805"/>
    </source>
</evidence>
<keyword evidence="1" id="KW-1133">Transmembrane helix</keyword>
<sequence>MVSRRGLLEDCGLSLLLQTRRGRNQLLDRDQETLMPSVFGQKSGDVSAISVAKPRSPIYYQTVGYTSGVYYPFIILVAMAPFDSGFDPRQRRHLIRAQLVSQLISCPAGAP</sequence>
<evidence type="ECO:0000313" key="2">
    <source>
        <dbReference type="EMBL" id="RVW71314.1"/>
    </source>
</evidence>
<protein>
    <submittedName>
        <fullName evidence="2">Uncharacterized protein</fullName>
    </submittedName>
</protein>
<comment type="caution">
    <text evidence="2">The sequence shown here is derived from an EMBL/GenBank/DDBJ whole genome shotgun (WGS) entry which is preliminary data.</text>
</comment>
<dbReference type="Proteomes" id="UP000288805">
    <property type="component" value="Unassembled WGS sequence"/>
</dbReference>
<accession>A0A438GGI7</accession>
<name>A0A438GGI7_VITVI</name>
<proteinExistence type="predicted"/>
<dbReference type="AlphaFoldDB" id="A0A438GGI7"/>
<feature type="transmembrane region" description="Helical" evidence="1">
    <location>
        <begin position="69"/>
        <end position="86"/>
    </location>
</feature>
<dbReference type="EMBL" id="QGNW01000441">
    <property type="protein sequence ID" value="RVW71314.1"/>
    <property type="molecule type" value="Genomic_DNA"/>
</dbReference>
<keyword evidence="1" id="KW-0812">Transmembrane</keyword>
<evidence type="ECO:0000256" key="1">
    <source>
        <dbReference type="SAM" id="Phobius"/>
    </source>
</evidence>
<reference evidence="2 3" key="1">
    <citation type="journal article" date="2018" name="PLoS Genet.">
        <title>Population sequencing reveals clonal diversity and ancestral inbreeding in the grapevine cultivar Chardonnay.</title>
        <authorList>
            <person name="Roach M.J."/>
            <person name="Johnson D.L."/>
            <person name="Bohlmann J."/>
            <person name="van Vuuren H.J."/>
            <person name="Jones S.J."/>
            <person name="Pretorius I.S."/>
            <person name="Schmidt S.A."/>
            <person name="Borneman A.R."/>
        </authorList>
    </citation>
    <scope>NUCLEOTIDE SEQUENCE [LARGE SCALE GENOMIC DNA]</scope>
    <source>
        <strain evidence="3">cv. Chardonnay</strain>
        <tissue evidence="2">Leaf</tissue>
    </source>
</reference>
<keyword evidence="1" id="KW-0472">Membrane</keyword>